<dbReference type="EC" id="6.3.5.5" evidence="8"/>
<dbReference type="SUPFAM" id="SSF52317">
    <property type="entry name" value="Class I glutamine amidotransferase-like"/>
    <property type="match status" value="1"/>
</dbReference>
<evidence type="ECO:0000256" key="2">
    <source>
        <dbReference type="ARBA" id="ARBA00007800"/>
    </source>
</evidence>
<keyword evidence="8" id="KW-0055">Arginine biosynthesis</keyword>
<keyword evidence="6 8" id="KW-0315">Glutamine amidotransferase</keyword>
<dbReference type="PANTHER" id="PTHR43418:SF7">
    <property type="entry name" value="CARBAMOYL-PHOSPHATE SYNTHASE SMALL CHAIN"/>
    <property type="match status" value="1"/>
</dbReference>
<comment type="pathway">
    <text evidence="8">Pyrimidine metabolism; UMP biosynthesis via de novo pathway; (S)-dihydroorotate from bicarbonate: step 1/3.</text>
</comment>
<dbReference type="NCBIfam" id="NF009475">
    <property type="entry name" value="PRK12838.1"/>
    <property type="match status" value="1"/>
</dbReference>
<feature type="binding site" evidence="8">
    <location>
        <position position="246"/>
    </location>
    <ligand>
        <name>L-glutamine</name>
        <dbReference type="ChEBI" id="CHEBI:58359"/>
    </ligand>
</feature>
<protein>
    <recommendedName>
        <fullName evidence="8">Carbamoyl phosphate synthase small chain</fullName>
        <ecNumber evidence="8">6.3.5.5</ecNumber>
    </recommendedName>
    <alternativeName>
        <fullName evidence="8">Carbamoyl phosphate synthetase glutamine chain</fullName>
    </alternativeName>
</protein>
<dbReference type="HAMAP" id="MF_01209">
    <property type="entry name" value="CPSase_S_chain"/>
    <property type="match status" value="1"/>
</dbReference>
<dbReference type="InterPro" id="IPR002474">
    <property type="entry name" value="CarbamoylP_synth_ssu_N"/>
</dbReference>
<keyword evidence="3 8" id="KW-0436">Ligase</keyword>
<dbReference type="UniPathway" id="UPA00068">
    <property type="reaction ID" value="UER00171"/>
</dbReference>
<dbReference type="Pfam" id="PF00988">
    <property type="entry name" value="CPSase_sm_chain"/>
    <property type="match status" value="1"/>
</dbReference>
<feature type="binding site" evidence="8">
    <location>
        <position position="314"/>
    </location>
    <ligand>
        <name>L-glutamine</name>
        <dbReference type="ChEBI" id="CHEBI:58359"/>
    </ligand>
</feature>
<dbReference type="Gene3D" id="3.40.50.880">
    <property type="match status" value="1"/>
</dbReference>
<dbReference type="InterPro" id="IPR006274">
    <property type="entry name" value="CarbamoylP_synth_ssu"/>
</dbReference>
<keyword evidence="4 8" id="KW-0547">Nucleotide-binding</keyword>
<evidence type="ECO:0000256" key="1">
    <source>
        <dbReference type="ARBA" id="ARBA00005077"/>
    </source>
</evidence>
<dbReference type="SUPFAM" id="SSF52021">
    <property type="entry name" value="Carbamoyl phosphate synthetase, small subunit N-terminal domain"/>
    <property type="match status" value="1"/>
</dbReference>
<dbReference type="EMBL" id="DRZC01000028">
    <property type="protein sequence ID" value="HHQ80227.1"/>
    <property type="molecule type" value="Genomic_DNA"/>
</dbReference>
<dbReference type="InterPro" id="IPR017926">
    <property type="entry name" value="GATASE"/>
</dbReference>
<dbReference type="InterPro" id="IPR036480">
    <property type="entry name" value="CarbP_synth_ssu_N_sf"/>
</dbReference>
<feature type="binding site" evidence="8">
    <location>
        <position position="276"/>
    </location>
    <ligand>
        <name>L-glutamine</name>
        <dbReference type="ChEBI" id="CHEBI:58359"/>
    </ligand>
</feature>
<dbReference type="CDD" id="cd01744">
    <property type="entry name" value="GATase1_CPSase"/>
    <property type="match status" value="1"/>
</dbReference>
<keyword evidence="5 8" id="KW-0067">ATP-binding</keyword>
<feature type="active site" evidence="8">
    <location>
        <position position="359"/>
    </location>
</feature>
<dbReference type="GO" id="GO:0006541">
    <property type="term" value="P:glutamine metabolic process"/>
    <property type="evidence" value="ECO:0007669"/>
    <property type="project" value="InterPro"/>
</dbReference>
<dbReference type="Gene3D" id="3.50.30.20">
    <property type="entry name" value="Carbamoyl-phosphate synthase small subunit, N-terminal domain"/>
    <property type="match status" value="1"/>
</dbReference>
<accession>A0A7J3ZJG0</accession>
<comment type="catalytic activity">
    <reaction evidence="7 8">
        <text>hydrogencarbonate + L-glutamine + 2 ATP + H2O = carbamoyl phosphate + L-glutamate + 2 ADP + phosphate + 2 H(+)</text>
        <dbReference type="Rhea" id="RHEA:18633"/>
        <dbReference type="ChEBI" id="CHEBI:15377"/>
        <dbReference type="ChEBI" id="CHEBI:15378"/>
        <dbReference type="ChEBI" id="CHEBI:17544"/>
        <dbReference type="ChEBI" id="CHEBI:29985"/>
        <dbReference type="ChEBI" id="CHEBI:30616"/>
        <dbReference type="ChEBI" id="CHEBI:43474"/>
        <dbReference type="ChEBI" id="CHEBI:58228"/>
        <dbReference type="ChEBI" id="CHEBI:58359"/>
        <dbReference type="ChEBI" id="CHEBI:456216"/>
        <dbReference type="EC" id="6.3.5.5"/>
    </reaction>
</comment>
<dbReference type="GO" id="GO:0044205">
    <property type="term" value="P:'de novo' UMP biosynthetic process"/>
    <property type="evidence" value="ECO:0007669"/>
    <property type="project" value="UniProtKB-UniRule"/>
</dbReference>
<dbReference type="AlphaFoldDB" id="A0A7J3ZJG0"/>
<dbReference type="PRINTS" id="PR00097">
    <property type="entry name" value="ANTSNTHASEII"/>
</dbReference>
<evidence type="ECO:0000256" key="7">
    <source>
        <dbReference type="ARBA" id="ARBA00048816"/>
    </source>
</evidence>
<name>A0A7J3ZJG0_9CREN</name>
<dbReference type="InterPro" id="IPR035686">
    <property type="entry name" value="CPSase_GATase1"/>
</dbReference>
<dbReference type="InterPro" id="IPR029062">
    <property type="entry name" value="Class_I_gatase-like"/>
</dbReference>
<comment type="subunit">
    <text evidence="8">Composed of two chains; the small (or glutamine) chain promotes the hydrolysis of glutamine to ammonia, which is used by the large (or ammonia) chain to synthesize carbamoyl phosphate. Tetramer of heterodimers (alpha,beta)4.</text>
</comment>
<evidence type="ECO:0000259" key="9">
    <source>
        <dbReference type="SMART" id="SM01097"/>
    </source>
</evidence>
<feature type="binding site" evidence="8">
    <location>
        <position position="317"/>
    </location>
    <ligand>
        <name>L-glutamine</name>
        <dbReference type="ChEBI" id="CHEBI:58359"/>
    </ligand>
</feature>
<evidence type="ECO:0000313" key="10">
    <source>
        <dbReference type="EMBL" id="HHQ80227.1"/>
    </source>
</evidence>
<evidence type="ECO:0000256" key="8">
    <source>
        <dbReference type="HAMAP-Rule" id="MF_01209"/>
    </source>
</evidence>
<feature type="active site" description="Nucleophile" evidence="8">
    <location>
        <position position="272"/>
    </location>
</feature>
<evidence type="ECO:0000256" key="4">
    <source>
        <dbReference type="ARBA" id="ARBA00022741"/>
    </source>
</evidence>
<dbReference type="Pfam" id="PF00117">
    <property type="entry name" value="GATase"/>
    <property type="match status" value="1"/>
</dbReference>
<dbReference type="GO" id="GO:0004088">
    <property type="term" value="F:carbamoyl-phosphate synthase (glutamine-hydrolyzing) activity"/>
    <property type="evidence" value="ECO:0007669"/>
    <property type="project" value="UniProtKB-UniRule"/>
</dbReference>
<evidence type="ECO:0000256" key="5">
    <source>
        <dbReference type="ARBA" id="ARBA00022840"/>
    </source>
</evidence>
<sequence length="384" mass="42709">MLYCKRGLRALLLLEEGLCIEGCGFGSPGTRVGEIVFSTAMVGYTESLTDPSYRGQILVLTHPLVGNYGVPDPRIGVDGIPSNYESDRIQVEALVVAYETEPSHWTSISSLHDWLKREGVPGVSNVDTRMLVKRLREKGLMMAVVSVYREGEEPDKEELKELLRKSRRYDEIRFVDSVIPQKPLVHEPNRGCRATVVLVDCGVKYGILRELVKRGVKVVRVPCTHDPTRYIEEYSAIGAVVSNGPGNPHILTDVIENVKALVEYKMPTLGICLGHQLLAISVGASVFKLRYGHRGINKPVSDISTGRCYITTQNHSYAINESSLDGTGFRIRMVNTDDKTVEGLVHEKLQIVTVQFHPEASPGPLDTTWIFDYFLKRAERNGGS</sequence>
<dbReference type="UniPathway" id="UPA00070">
    <property type="reaction ID" value="UER00115"/>
</dbReference>
<feature type="binding site" evidence="8">
    <location>
        <position position="273"/>
    </location>
    <ligand>
        <name>L-glutamine</name>
        <dbReference type="ChEBI" id="CHEBI:58359"/>
    </ligand>
</feature>
<gene>
    <name evidence="8 10" type="primary">carA</name>
    <name evidence="10" type="ORF">ENM78_02010</name>
</gene>
<dbReference type="InterPro" id="IPR050472">
    <property type="entry name" value="Anth_synth/Amidotransfase"/>
</dbReference>
<dbReference type="PRINTS" id="PR00096">
    <property type="entry name" value="GATASE"/>
</dbReference>
<feature type="binding site" evidence="8">
    <location>
        <position position="52"/>
    </location>
    <ligand>
        <name>L-glutamine</name>
        <dbReference type="ChEBI" id="CHEBI:58359"/>
    </ligand>
</feature>
<comment type="caution">
    <text evidence="10">The sequence shown here is derived from an EMBL/GenBank/DDBJ whole genome shotgun (WGS) entry which is preliminary data.</text>
</comment>
<comment type="similarity">
    <text evidence="2 8">Belongs to the CarA family.</text>
</comment>
<dbReference type="NCBIfam" id="TIGR01368">
    <property type="entry name" value="CPSaseIIsmall"/>
    <property type="match status" value="1"/>
</dbReference>
<comment type="pathway">
    <text evidence="1 8">Amino-acid biosynthesis; L-arginine biosynthesis; carbamoyl phosphate from bicarbonate: step 1/1.</text>
</comment>
<comment type="caution">
    <text evidence="8">Lacks conserved residue(s) required for the propagation of feature annotation.</text>
</comment>
<dbReference type="GO" id="GO:0005524">
    <property type="term" value="F:ATP binding"/>
    <property type="evidence" value="ECO:0007669"/>
    <property type="project" value="UniProtKB-UniRule"/>
</dbReference>
<feature type="active site" evidence="8">
    <location>
        <position position="357"/>
    </location>
</feature>
<keyword evidence="8" id="KW-0028">Amino-acid biosynthesis</keyword>
<evidence type="ECO:0000256" key="3">
    <source>
        <dbReference type="ARBA" id="ARBA00022598"/>
    </source>
</evidence>
<organism evidence="10">
    <name type="scientific">Fervidicoccus fontis</name>
    <dbReference type="NCBI Taxonomy" id="683846"/>
    <lineage>
        <taxon>Archaea</taxon>
        <taxon>Thermoproteota</taxon>
        <taxon>Thermoprotei</taxon>
        <taxon>Fervidicoccales</taxon>
        <taxon>Fervidicoccaceae</taxon>
        <taxon>Fervidicoccus</taxon>
    </lineage>
</organism>
<dbReference type="SMART" id="SM01097">
    <property type="entry name" value="CPSase_sm_chain"/>
    <property type="match status" value="1"/>
</dbReference>
<comment type="function">
    <text evidence="8">Small subunit of the glutamine-dependent carbamoyl phosphate synthetase (CPSase). CPSase catalyzes the formation of carbamoyl phosphate from the ammonia moiety of glutamine, carbonate, and phosphate donated by ATP, constituting the first step of 2 biosynthetic pathways, one leading to arginine and/or urea and the other to pyrimidine nucleotides. The small subunit (glutamine amidotransferase) binds and cleaves glutamine to supply the large subunit with the substrate ammonia.</text>
</comment>
<feature type="region of interest" description="CPSase" evidence="8">
    <location>
        <begin position="1"/>
        <end position="190"/>
    </location>
</feature>
<feature type="binding site" evidence="8">
    <location>
        <position position="244"/>
    </location>
    <ligand>
        <name>L-glutamine</name>
        <dbReference type="ChEBI" id="CHEBI:58359"/>
    </ligand>
</feature>
<dbReference type="GO" id="GO:0006207">
    <property type="term" value="P:'de novo' pyrimidine nucleobase biosynthetic process"/>
    <property type="evidence" value="ECO:0007669"/>
    <property type="project" value="InterPro"/>
</dbReference>
<comment type="catalytic activity">
    <reaction evidence="8">
        <text>L-glutamine + H2O = L-glutamate + NH4(+)</text>
        <dbReference type="Rhea" id="RHEA:15889"/>
        <dbReference type="ChEBI" id="CHEBI:15377"/>
        <dbReference type="ChEBI" id="CHEBI:28938"/>
        <dbReference type="ChEBI" id="CHEBI:29985"/>
        <dbReference type="ChEBI" id="CHEBI:58359"/>
    </reaction>
</comment>
<keyword evidence="8" id="KW-0665">Pyrimidine biosynthesis</keyword>
<feature type="domain" description="Carbamoyl-phosphate synthase small subunit N-terminal" evidence="9">
    <location>
        <begin position="8"/>
        <end position="146"/>
    </location>
</feature>
<dbReference type="PROSITE" id="PS51273">
    <property type="entry name" value="GATASE_TYPE_1"/>
    <property type="match status" value="1"/>
</dbReference>
<proteinExistence type="inferred from homology"/>
<evidence type="ECO:0000256" key="6">
    <source>
        <dbReference type="ARBA" id="ARBA00022962"/>
    </source>
</evidence>
<reference evidence="10" key="1">
    <citation type="journal article" date="2020" name="mSystems">
        <title>Genome- and Community-Level Interaction Insights into Carbon Utilization and Element Cycling Functions of Hydrothermarchaeota in Hydrothermal Sediment.</title>
        <authorList>
            <person name="Zhou Z."/>
            <person name="Liu Y."/>
            <person name="Xu W."/>
            <person name="Pan J."/>
            <person name="Luo Z.H."/>
            <person name="Li M."/>
        </authorList>
    </citation>
    <scope>NUCLEOTIDE SEQUENCE [LARGE SCALE GENOMIC DNA]</scope>
    <source>
        <strain evidence="10">SpSt-1116</strain>
    </source>
</reference>
<dbReference type="GO" id="GO:0006526">
    <property type="term" value="P:L-arginine biosynthetic process"/>
    <property type="evidence" value="ECO:0007669"/>
    <property type="project" value="UniProtKB-UniRule"/>
</dbReference>
<dbReference type="PANTHER" id="PTHR43418">
    <property type="entry name" value="MULTIFUNCTIONAL TRYPTOPHAN BIOSYNTHESIS PROTEIN-RELATED"/>
    <property type="match status" value="1"/>
</dbReference>
<dbReference type="PRINTS" id="PR00099">
    <property type="entry name" value="CPSGATASE"/>
</dbReference>